<dbReference type="InterPro" id="IPR036259">
    <property type="entry name" value="MFS_trans_sf"/>
</dbReference>
<dbReference type="FunFam" id="1.20.1720.10:FF:000004">
    <property type="entry name" value="EmrB/QacA family drug resistance transporter"/>
    <property type="match status" value="1"/>
</dbReference>
<dbReference type="CDD" id="cd17502">
    <property type="entry name" value="MFS_Azr1_MDR_like"/>
    <property type="match status" value="1"/>
</dbReference>
<gene>
    <name evidence="9" type="ordered locus">CFU_3503</name>
</gene>
<evidence type="ECO:0000256" key="6">
    <source>
        <dbReference type="ARBA" id="ARBA00023136"/>
    </source>
</evidence>
<dbReference type="PROSITE" id="PS50850">
    <property type="entry name" value="MFS"/>
    <property type="match status" value="1"/>
</dbReference>
<dbReference type="Pfam" id="PF07690">
    <property type="entry name" value="MFS_1"/>
    <property type="match status" value="1"/>
</dbReference>
<dbReference type="InterPro" id="IPR011701">
    <property type="entry name" value="MFS"/>
</dbReference>
<dbReference type="HOGENOM" id="CLU_000960_2_5_4"/>
<dbReference type="AlphaFoldDB" id="G0AAN3"/>
<feature type="transmembrane region" description="Helical" evidence="7">
    <location>
        <begin position="240"/>
        <end position="260"/>
    </location>
</feature>
<feature type="transmembrane region" description="Helical" evidence="7">
    <location>
        <begin position="552"/>
        <end position="575"/>
    </location>
</feature>
<comment type="subcellular location">
    <subcellularLocation>
        <location evidence="1">Cell membrane</location>
        <topology evidence="1">Multi-pass membrane protein</topology>
    </subcellularLocation>
</comment>
<accession>G0AAN3</accession>
<feature type="transmembrane region" description="Helical" evidence="7">
    <location>
        <begin position="341"/>
        <end position="365"/>
    </location>
</feature>
<feature type="transmembrane region" description="Helical" evidence="7">
    <location>
        <begin position="407"/>
        <end position="429"/>
    </location>
</feature>
<feature type="transmembrane region" description="Helical" evidence="7">
    <location>
        <begin position="299"/>
        <end position="320"/>
    </location>
</feature>
<reference evidence="9 10" key="4">
    <citation type="journal article" date="2010" name="Environ. Microbiol.">
        <title>The bacterial genus Collimonas: mycophagy, weathering and other adaptive solutions to life in oligotrophic soil environments.</title>
        <authorList>
            <person name="Leveau J.H."/>
            <person name="Uroz S."/>
            <person name="de Boer W."/>
        </authorList>
    </citation>
    <scope>NUCLEOTIDE SEQUENCE [LARGE SCALE GENOMIC DNA]</scope>
    <source>
        <strain evidence="9 10">Ter331</strain>
    </source>
</reference>
<evidence type="ECO:0000313" key="9">
    <source>
        <dbReference type="EMBL" id="AEK63327.1"/>
    </source>
</evidence>
<dbReference type="GO" id="GO:0005886">
    <property type="term" value="C:plasma membrane"/>
    <property type="evidence" value="ECO:0007669"/>
    <property type="project" value="UniProtKB-SubCell"/>
</dbReference>
<dbReference type="PANTHER" id="PTHR23501:SF191">
    <property type="entry name" value="VACUOLAR BASIC AMINO ACID TRANSPORTER 4"/>
    <property type="match status" value="1"/>
</dbReference>
<dbReference type="SUPFAM" id="SSF103473">
    <property type="entry name" value="MFS general substrate transporter"/>
    <property type="match status" value="1"/>
</dbReference>
<feature type="transmembrane region" description="Helical" evidence="7">
    <location>
        <begin position="435"/>
        <end position="457"/>
    </location>
</feature>
<dbReference type="PANTHER" id="PTHR23501">
    <property type="entry name" value="MAJOR FACILITATOR SUPERFAMILY"/>
    <property type="match status" value="1"/>
</dbReference>
<dbReference type="STRING" id="1005048.CFU_3503"/>
<feature type="transmembrane region" description="Helical" evidence="7">
    <location>
        <begin position="478"/>
        <end position="497"/>
    </location>
</feature>
<keyword evidence="6 7" id="KW-0472">Membrane</keyword>
<feature type="domain" description="Major facilitator superfamily (MFS) profile" evidence="8">
    <location>
        <begin position="86"/>
        <end position="579"/>
    </location>
</feature>
<dbReference type="Proteomes" id="UP000008392">
    <property type="component" value="Chromosome"/>
</dbReference>
<feature type="transmembrane region" description="Helical" evidence="7">
    <location>
        <begin position="120"/>
        <end position="139"/>
    </location>
</feature>
<feature type="transmembrane region" description="Helical" evidence="7">
    <location>
        <begin position="151"/>
        <end position="177"/>
    </location>
</feature>
<reference evidence="10" key="6">
    <citation type="submission" date="2011-05" db="EMBL/GenBank/DDBJ databases">
        <title>Complete sequence of Collimonas fungivorans Ter331.</title>
        <authorList>
            <person name="Leveau J.H."/>
        </authorList>
    </citation>
    <scope>NUCLEOTIDE SEQUENCE [LARGE SCALE GENOMIC DNA]</scope>
    <source>
        <strain evidence="10">Ter331</strain>
    </source>
</reference>
<keyword evidence="2" id="KW-0813">Transport</keyword>
<reference evidence="9 10" key="2">
    <citation type="journal article" date="2006" name="J. Microbiol. Methods">
        <title>Genomic flank-sequencing of plasposon insertion sites for rapid identification of functional genes.</title>
        <authorList>
            <person name="Leveau J.H."/>
            <person name="Gerards S."/>
            <person name="Fritsche K."/>
            <person name="Zondag G."/>
            <person name="van Veen J.A."/>
        </authorList>
    </citation>
    <scope>NUCLEOTIDE SEQUENCE [LARGE SCALE GENOMIC DNA]</scope>
    <source>
        <strain evidence="9 10">Ter331</strain>
    </source>
</reference>
<name>G0AAN3_COLFT</name>
<proteinExistence type="predicted"/>
<dbReference type="Gene3D" id="1.20.1250.20">
    <property type="entry name" value="MFS general substrate transporter like domains"/>
    <property type="match status" value="1"/>
</dbReference>
<dbReference type="eggNOG" id="COG2814">
    <property type="taxonomic scope" value="Bacteria"/>
</dbReference>
<reference evidence="9 10" key="3">
    <citation type="journal article" date="2008" name="FEMS Microbiol. Ecol.">
        <title>Identification and characterization of genes underlying chitinolysis in Collimonas fungivorans Ter331.</title>
        <authorList>
            <person name="Fritsche K."/>
            <person name="de Boer W."/>
            <person name="Gerards S."/>
            <person name="van den Berg M."/>
            <person name="van Veen J.A."/>
            <person name="Leveau J.H."/>
        </authorList>
    </citation>
    <scope>NUCLEOTIDE SEQUENCE [LARGE SCALE GENOMIC DNA]</scope>
    <source>
        <strain evidence="9 10">Ter331</strain>
    </source>
</reference>
<keyword evidence="10" id="KW-1185">Reference proteome</keyword>
<evidence type="ECO:0000256" key="1">
    <source>
        <dbReference type="ARBA" id="ARBA00004651"/>
    </source>
</evidence>
<sequence>MERGGVIISWLWRRAAETGQGAYDLVFVISIYPYFAPFRCAYSNHTDFHALFHQPATPPINNHMAIHSASAHSSDQVLPFRESLLAMLGIAFVVMLVALDSTVVGTALPTIVAELKGFELYAWVATSYLLTSVITVPIFGRLGDFYGRKPFVLVSILLFTTASILCGMADSMLWLVIARGLQGIGGGMLVGTAFACIPDLFPGAHVRLRWQVMMSTAFGIATAVGPSLGGFLTQYWGWRWVFYVNLPVGVLSLFFVYKYLPHLRHTHPDAKIRLDWPGALLITASLGCLQLFVEMLPKHGLSLGMLGLLLASIVAFVALWKWEHYTPQPILPFDLLVDPRLSILFLLSVLSGFSMFSLMFYAPLLYQGGFGLSPQEAGLLITPLVACIMVGSISNGRIITKIKNPNVMLYIGFTLLALSCLGVVISNRWTSHSVIAAFMLIGGLGLGFILPNLTIFIQQEAGREHLGIATALMQSLRMIGSMLGTAIIGTLINHMYAGSVRQALAQDKADSWFGSFADPQILISHETQATVLAQLAAAGHQGQLLLEAAREALIGSIHMGVGLAVVVTVIALWLVSKVPLITLHVKPEAGAVTE</sequence>
<keyword evidence="5 7" id="KW-1133">Transmembrane helix</keyword>
<feature type="transmembrane region" description="Helical" evidence="7">
    <location>
        <begin position="84"/>
        <end position="108"/>
    </location>
</feature>
<evidence type="ECO:0000256" key="7">
    <source>
        <dbReference type="SAM" id="Phobius"/>
    </source>
</evidence>
<organism evidence="9 10">
    <name type="scientific">Collimonas fungivorans (strain Ter331)</name>
    <dbReference type="NCBI Taxonomy" id="1005048"/>
    <lineage>
        <taxon>Bacteria</taxon>
        <taxon>Pseudomonadati</taxon>
        <taxon>Pseudomonadota</taxon>
        <taxon>Betaproteobacteria</taxon>
        <taxon>Burkholderiales</taxon>
        <taxon>Oxalobacteraceae</taxon>
        <taxon>Collimonas</taxon>
    </lineage>
</organism>
<evidence type="ECO:0000256" key="5">
    <source>
        <dbReference type="ARBA" id="ARBA00022989"/>
    </source>
</evidence>
<evidence type="ECO:0000256" key="4">
    <source>
        <dbReference type="ARBA" id="ARBA00022692"/>
    </source>
</evidence>
<keyword evidence="4 7" id="KW-0812">Transmembrane</keyword>
<reference evidence="9 10" key="1">
    <citation type="journal article" date="2004" name="Environ. Microbiol.">
        <title>Phylogeny-function analysis of (meta)genomic libraries: screening for expression of ribosomal RNA genes by large-insert library fluorescent in situ hybridization (LIL-FISH).</title>
        <authorList>
            <person name="Leveau J.H."/>
            <person name="Gerards S."/>
            <person name="de Boer W."/>
            <person name="van Veen J.A."/>
        </authorList>
    </citation>
    <scope>NUCLEOTIDE SEQUENCE [LARGE SCALE GENOMIC DNA]</scope>
    <source>
        <strain evidence="9 10">Ter331</strain>
    </source>
</reference>
<dbReference type="GO" id="GO:0022857">
    <property type="term" value="F:transmembrane transporter activity"/>
    <property type="evidence" value="ECO:0007669"/>
    <property type="project" value="InterPro"/>
</dbReference>
<feature type="transmembrane region" description="Helical" evidence="7">
    <location>
        <begin position="377"/>
        <end position="395"/>
    </location>
</feature>
<protein>
    <submittedName>
        <fullName evidence="9">Permeases of the major facilitator superfamily</fullName>
    </submittedName>
</protein>
<evidence type="ECO:0000256" key="3">
    <source>
        <dbReference type="ARBA" id="ARBA00022475"/>
    </source>
</evidence>
<dbReference type="InterPro" id="IPR020846">
    <property type="entry name" value="MFS_dom"/>
</dbReference>
<evidence type="ECO:0000259" key="8">
    <source>
        <dbReference type="PROSITE" id="PS50850"/>
    </source>
</evidence>
<evidence type="ECO:0000256" key="2">
    <source>
        <dbReference type="ARBA" id="ARBA00022448"/>
    </source>
</evidence>
<feature type="transmembrane region" description="Helical" evidence="7">
    <location>
        <begin position="183"/>
        <end position="201"/>
    </location>
</feature>
<dbReference type="KEGG" id="cfu:CFU_3503"/>
<feature type="transmembrane region" description="Helical" evidence="7">
    <location>
        <begin position="213"/>
        <end position="234"/>
    </location>
</feature>
<evidence type="ECO:0000313" key="10">
    <source>
        <dbReference type="Proteomes" id="UP000008392"/>
    </source>
</evidence>
<dbReference type="Gene3D" id="1.20.1720.10">
    <property type="entry name" value="Multidrug resistance protein D"/>
    <property type="match status" value="1"/>
</dbReference>
<reference evidence="9 10" key="5">
    <citation type="journal article" date="2011" name="ISME J.">
        <title>Dual transcriptional profiling of a bacterial/fungal confrontation: Collimonas fungivorans versus Aspergillus niger.</title>
        <authorList>
            <person name="Mela F."/>
            <person name="Fritsche K."/>
            <person name="de Boer W."/>
            <person name="van Veen J.A."/>
            <person name="de Graaff L.H."/>
            <person name="van den Berg M."/>
            <person name="Leveau J.H."/>
        </authorList>
    </citation>
    <scope>NUCLEOTIDE SEQUENCE [LARGE SCALE GENOMIC DNA]</scope>
    <source>
        <strain evidence="9 10">Ter331</strain>
    </source>
</reference>
<dbReference type="EMBL" id="CP002745">
    <property type="protein sequence ID" value="AEK63327.1"/>
    <property type="molecule type" value="Genomic_DNA"/>
</dbReference>
<keyword evidence="3" id="KW-1003">Cell membrane</keyword>